<dbReference type="Proteomes" id="UP000677228">
    <property type="component" value="Unassembled WGS sequence"/>
</dbReference>
<evidence type="ECO:0000313" key="2">
    <source>
        <dbReference type="EMBL" id="CAF0999081.1"/>
    </source>
</evidence>
<feature type="region of interest" description="Disordered" evidence="1">
    <location>
        <begin position="173"/>
        <end position="192"/>
    </location>
</feature>
<keyword evidence="6" id="KW-1185">Reference proteome</keyword>
<dbReference type="OrthoDB" id="10253869at2759"/>
<dbReference type="Gene3D" id="3.30.300.30">
    <property type="match status" value="1"/>
</dbReference>
<dbReference type="GO" id="GO:0005737">
    <property type="term" value="C:cytoplasm"/>
    <property type="evidence" value="ECO:0007669"/>
    <property type="project" value="TreeGrafter"/>
</dbReference>
<evidence type="ECO:0000256" key="1">
    <source>
        <dbReference type="SAM" id="MobiDB-lite"/>
    </source>
</evidence>
<dbReference type="InterPro" id="IPR045851">
    <property type="entry name" value="AMP-bd_C_sf"/>
</dbReference>
<dbReference type="EMBL" id="CAJOBC010003174">
    <property type="protein sequence ID" value="CAF3770548.1"/>
    <property type="molecule type" value="Genomic_DNA"/>
</dbReference>
<dbReference type="Proteomes" id="UP000663829">
    <property type="component" value="Unassembled WGS sequence"/>
</dbReference>
<dbReference type="PANTHER" id="PTHR45527:SF1">
    <property type="entry name" value="FATTY ACID SYNTHASE"/>
    <property type="match status" value="1"/>
</dbReference>
<dbReference type="GO" id="GO:0044550">
    <property type="term" value="P:secondary metabolite biosynthetic process"/>
    <property type="evidence" value="ECO:0007669"/>
    <property type="project" value="TreeGrafter"/>
</dbReference>
<dbReference type="PANTHER" id="PTHR45527">
    <property type="entry name" value="NONRIBOSOMAL PEPTIDE SYNTHETASE"/>
    <property type="match status" value="1"/>
</dbReference>
<name>A0A814GP15_9BILA</name>
<dbReference type="EMBL" id="CAJNOQ010003175">
    <property type="protein sequence ID" value="CAF0999081.1"/>
    <property type="molecule type" value="Genomic_DNA"/>
</dbReference>
<dbReference type="AlphaFoldDB" id="A0A814GP15"/>
<gene>
    <name evidence="2" type="ORF">GPM918_LOCUS13657</name>
    <name evidence="3" type="ORF">OVA965_LOCUS26462</name>
    <name evidence="4" type="ORF">SRO942_LOCUS13656</name>
    <name evidence="5" type="ORF">TMI583_LOCUS27199</name>
</gene>
<dbReference type="Proteomes" id="UP000681722">
    <property type="component" value="Unassembled WGS sequence"/>
</dbReference>
<dbReference type="EMBL" id="CAJNOK010016973">
    <property type="protein sequence ID" value="CAF1255229.1"/>
    <property type="molecule type" value="Genomic_DNA"/>
</dbReference>
<dbReference type="Proteomes" id="UP000682733">
    <property type="component" value="Unassembled WGS sequence"/>
</dbReference>
<evidence type="ECO:0000313" key="4">
    <source>
        <dbReference type="EMBL" id="CAF3770548.1"/>
    </source>
</evidence>
<dbReference type="GO" id="GO:0043041">
    <property type="term" value="P:amino acid activation for nonribosomal peptide biosynthetic process"/>
    <property type="evidence" value="ECO:0007669"/>
    <property type="project" value="TreeGrafter"/>
</dbReference>
<accession>A0A814GP15</accession>
<proteinExistence type="predicted"/>
<evidence type="ECO:0000313" key="5">
    <source>
        <dbReference type="EMBL" id="CAF4062242.1"/>
    </source>
</evidence>
<dbReference type="Gene3D" id="3.40.50.12780">
    <property type="entry name" value="N-terminal domain of ligase-like"/>
    <property type="match status" value="1"/>
</dbReference>
<protein>
    <submittedName>
        <fullName evidence="2">Uncharacterized protein</fullName>
    </submittedName>
</protein>
<feature type="compositionally biased region" description="Polar residues" evidence="1">
    <location>
        <begin position="178"/>
        <end position="192"/>
    </location>
</feature>
<evidence type="ECO:0000313" key="3">
    <source>
        <dbReference type="EMBL" id="CAF1255229.1"/>
    </source>
</evidence>
<dbReference type="InterPro" id="IPR042099">
    <property type="entry name" value="ANL_N_sf"/>
</dbReference>
<dbReference type="GO" id="GO:0031177">
    <property type="term" value="F:phosphopantetheine binding"/>
    <property type="evidence" value="ECO:0007669"/>
    <property type="project" value="TreeGrafter"/>
</dbReference>
<sequence length="228" mass="26389">MDEYLQSVGLNQVGQLYIGGYGLFHRYLNRPDLTEKVLVQLSHLTDDDAKYYKTGDLVKLNEKGEIIFVGRQDFQVKLRGQRIELEEIERVVLRSRSDAIQNCLVTKFTEETTEQEYLIAYIQSLSSAAETTESKLESEIREYCQRYLLQYMCPSIYIVLKQFPMNQNVDDIHDDTSHLTPPTTNESSDNDYTGHNVGVFLRTYDPEFMKKAVNYYGEADSDGKRKCS</sequence>
<organism evidence="2 6">
    <name type="scientific">Didymodactylos carnosus</name>
    <dbReference type="NCBI Taxonomy" id="1234261"/>
    <lineage>
        <taxon>Eukaryota</taxon>
        <taxon>Metazoa</taxon>
        <taxon>Spiralia</taxon>
        <taxon>Gnathifera</taxon>
        <taxon>Rotifera</taxon>
        <taxon>Eurotatoria</taxon>
        <taxon>Bdelloidea</taxon>
        <taxon>Philodinida</taxon>
        <taxon>Philodinidae</taxon>
        <taxon>Didymodactylos</taxon>
    </lineage>
</organism>
<reference evidence="2" key="1">
    <citation type="submission" date="2021-02" db="EMBL/GenBank/DDBJ databases">
        <authorList>
            <person name="Nowell W R."/>
        </authorList>
    </citation>
    <scope>NUCLEOTIDE SEQUENCE</scope>
</reference>
<dbReference type="EMBL" id="CAJOBA010038522">
    <property type="protein sequence ID" value="CAF4062242.1"/>
    <property type="molecule type" value="Genomic_DNA"/>
</dbReference>
<dbReference type="SUPFAM" id="SSF56801">
    <property type="entry name" value="Acetyl-CoA synthetase-like"/>
    <property type="match status" value="1"/>
</dbReference>
<comment type="caution">
    <text evidence="2">The sequence shown here is derived from an EMBL/GenBank/DDBJ whole genome shotgun (WGS) entry which is preliminary data.</text>
</comment>
<evidence type="ECO:0000313" key="6">
    <source>
        <dbReference type="Proteomes" id="UP000663829"/>
    </source>
</evidence>